<dbReference type="RefSeq" id="WP_343827826.1">
    <property type="nucleotide sequence ID" value="NZ_BAAACI010000008.1"/>
</dbReference>
<gene>
    <name evidence="3" type="ORF">GCM10008908_34940</name>
</gene>
<dbReference type="SUPFAM" id="SSF54506">
    <property type="entry name" value="Diaminopimelate epimerase-like"/>
    <property type="match status" value="1"/>
</dbReference>
<comment type="similarity">
    <text evidence="1">Belongs to the PhzF family.</text>
</comment>
<dbReference type="PANTHER" id="PTHR13774">
    <property type="entry name" value="PHENAZINE BIOSYNTHESIS PROTEIN"/>
    <property type="match status" value="1"/>
</dbReference>
<protein>
    <submittedName>
        <fullName evidence="3">PhzF family phenazine biosynthesis protein</fullName>
    </submittedName>
</protein>
<dbReference type="InterPro" id="IPR003719">
    <property type="entry name" value="Phenazine_PhzF-like"/>
</dbReference>
<keyword evidence="2" id="KW-0413">Isomerase</keyword>
<dbReference type="Gene3D" id="3.10.310.10">
    <property type="entry name" value="Diaminopimelate Epimerase, Chain A, domain 1"/>
    <property type="match status" value="2"/>
</dbReference>
<accession>A0ABP3W656</accession>
<sequence length="262" mass="29856">MRIYQADAFTDCLFKGNPAAICILEEDYDDVVLQSIAMEMNLSETAFIKQVSHNEFNLRWFTPKIEVSLCGHATLASAHILWENKIVEKNNIISFNTLSGSLIAKKKGDWIELDFPKGNLKKSNGDEFLLNAFSILPQNIYEDDIVYLLEFNDEKEISLLDPDFNVLKKARKEEIIVTSKSNSVKYDFVSRFFGPAIGVNEDPVTGSAHCYLAPYWIKKLNKDEVLGFQFSNRTGYVKCRLKENRVILQGKVKTVFSGTMEI</sequence>
<evidence type="ECO:0000256" key="2">
    <source>
        <dbReference type="ARBA" id="ARBA00023235"/>
    </source>
</evidence>
<evidence type="ECO:0000313" key="4">
    <source>
        <dbReference type="Proteomes" id="UP001501047"/>
    </source>
</evidence>
<comment type="caution">
    <text evidence="3">The sequence shown here is derived from an EMBL/GenBank/DDBJ whole genome shotgun (WGS) entry which is preliminary data.</text>
</comment>
<keyword evidence="4" id="KW-1185">Reference proteome</keyword>
<reference evidence="4" key="1">
    <citation type="journal article" date="2019" name="Int. J. Syst. Evol. Microbiol.">
        <title>The Global Catalogue of Microorganisms (GCM) 10K type strain sequencing project: providing services to taxonomists for standard genome sequencing and annotation.</title>
        <authorList>
            <consortium name="The Broad Institute Genomics Platform"/>
            <consortium name="The Broad Institute Genome Sequencing Center for Infectious Disease"/>
            <person name="Wu L."/>
            <person name="Ma J."/>
        </authorList>
    </citation>
    <scope>NUCLEOTIDE SEQUENCE [LARGE SCALE GENOMIC DNA]</scope>
    <source>
        <strain evidence="4">JCM 1417</strain>
    </source>
</reference>
<dbReference type="Proteomes" id="UP001501047">
    <property type="component" value="Unassembled WGS sequence"/>
</dbReference>
<dbReference type="Pfam" id="PF02567">
    <property type="entry name" value="PhzC-PhzF"/>
    <property type="match status" value="1"/>
</dbReference>
<name>A0ABP3W656_CLOSU</name>
<dbReference type="EMBL" id="BAAACI010000008">
    <property type="protein sequence ID" value="GAA0778291.1"/>
    <property type="molecule type" value="Genomic_DNA"/>
</dbReference>
<dbReference type="PANTHER" id="PTHR13774:SF17">
    <property type="entry name" value="PHENAZINE BIOSYNTHESIS-LIKE DOMAIN-CONTAINING PROTEIN"/>
    <property type="match status" value="1"/>
</dbReference>
<organism evidence="3 4">
    <name type="scientific">Clostridium subterminale</name>
    <dbReference type="NCBI Taxonomy" id="1550"/>
    <lineage>
        <taxon>Bacteria</taxon>
        <taxon>Bacillati</taxon>
        <taxon>Bacillota</taxon>
        <taxon>Clostridia</taxon>
        <taxon>Eubacteriales</taxon>
        <taxon>Clostridiaceae</taxon>
        <taxon>Clostridium</taxon>
    </lineage>
</organism>
<dbReference type="NCBIfam" id="TIGR00654">
    <property type="entry name" value="PhzF_family"/>
    <property type="match status" value="1"/>
</dbReference>
<proteinExistence type="inferred from homology"/>
<evidence type="ECO:0000313" key="3">
    <source>
        <dbReference type="EMBL" id="GAA0778291.1"/>
    </source>
</evidence>
<evidence type="ECO:0000256" key="1">
    <source>
        <dbReference type="ARBA" id="ARBA00008270"/>
    </source>
</evidence>
<dbReference type="PIRSF" id="PIRSF016184">
    <property type="entry name" value="PhzC_PhzF"/>
    <property type="match status" value="1"/>
</dbReference>